<gene>
    <name evidence="1" type="ORF">EYT84_17010</name>
</gene>
<proteinExistence type="predicted"/>
<accession>A0A5T2DLK7</accession>
<dbReference type="EMBL" id="AACTVJ010000010">
    <property type="protein sequence ID" value="EAM0997016.1"/>
    <property type="molecule type" value="Genomic_DNA"/>
</dbReference>
<sequence>MSEKYTETHVIRYYHNGAHAGNIKLSVDVDSWGMNADEHSKVIKEEIIKMVSSRNYEYKKSYGLISILTPHPLTAEQFKKWKDLAGTGGSVSNQTEKRIIDGKEVEMHTQISAERILTKMHFEINGIRQCSLKSTARAPTPSGGRVKMELTPSVFEYLAMMKHHDRVHQEIVEDIRSSDALAAV</sequence>
<protein>
    <submittedName>
        <fullName evidence="1">Uncharacterized protein</fullName>
    </submittedName>
</protein>
<organism evidence="1">
    <name type="scientific">Salmonella enterica</name>
    <name type="common">Salmonella choleraesuis</name>
    <dbReference type="NCBI Taxonomy" id="28901"/>
    <lineage>
        <taxon>Bacteria</taxon>
        <taxon>Pseudomonadati</taxon>
        <taxon>Pseudomonadota</taxon>
        <taxon>Gammaproteobacteria</taxon>
        <taxon>Enterobacterales</taxon>
        <taxon>Enterobacteriaceae</taxon>
        <taxon>Salmonella</taxon>
    </lineage>
</organism>
<dbReference type="AlphaFoldDB" id="A0A5T2DLK7"/>
<reference evidence="1" key="1">
    <citation type="submission" date="2019-02" db="EMBL/GenBank/DDBJ databases">
        <authorList>
            <consortium name="PulseNet: The National Subtyping Network for Foodborne Disease Surveillance"/>
            <person name="Tarr C.L."/>
            <person name="Trees E."/>
            <person name="Katz L.S."/>
            <person name="Carleton-Romer H.A."/>
            <person name="Stroika S."/>
            <person name="Kucerova Z."/>
            <person name="Roache K.F."/>
            <person name="Sabol A.L."/>
            <person name="Besser J."/>
            <person name="Gerner-Smidt P."/>
        </authorList>
    </citation>
    <scope>NUCLEOTIDE SEQUENCE</scope>
    <source>
        <strain evidence="1">PNUSAS067857</strain>
    </source>
</reference>
<name>A0A5T2DLK7_SALER</name>
<dbReference type="RefSeq" id="WP_140425168.1">
    <property type="nucleotide sequence ID" value="NZ_JBCDPY010000001.1"/>
</dbReference>
<evidence type="ECO:0000313" key="1">
    <source>
        <dbReference type="EMBL" id="EAM0997016.1"/>
    </source>
</evidence>
<comment type="caution">
    <text evidence="1">The sequence shown here is derived from an EMBL/GenBank/DDBJ whole genome shotgun (WGS) entry which is preliminary data.</text>
</comment>